<evidence type="ECO:0000256" key="3">
    <source>
        <dbReference type="ARBA" id="ARBA00009620"/>
    </source>
</evidence>
<dbReference type="InterPro" id="IPR023471">
    <property type="entry name" value="CtaG/Cox11_dom_sf"/>
</dbReference>
<keyword evidence="12" id="KW-1185">Reference proteome</keyword>
<evidence type="ECO:0000256" key="9">
    <source>
        <dbReference type="ARBA" id="ARBA00023136"/>
    </source>
</evidence>
<evidence type="ECO:0000256" key="5">
    <source>
        <dbReference type="ARBA" id="ARBA00022692"/>
    </source>
</evidence>
<evidence type="ECO:0000313" key="11">
    <source>
        <dbReference type="EMBL" id="PWK53655.1"/>
    </source>
</evidence>
<dbReference type="RefSeq" id="WP_109761728.1">
    <property type="nucleotide sequence ID" value="NZ_QGGU01000002.1"/>
</dbReference>
<evidence type="ECO:0000256" key="2">
    <source>
        <dbReference type="ARBA" id="ARBA00004382"/>
    </source>
</evidence>
<evidence type="ECO:0000313" key="12">
    <source>
        <dbReference type="Proteomes" id="UP000245790"/>
    </source>
</evidence>
<dbReference type="PANTHER" id="PTHR21320:SF3">
    <property type="entry name" value="CYTOCHROME C OXIDASE ASSEMBLY PROTEIN COX11, MITOCHONDRIAL-RELATED"/>
    <property type="match status" value="1"/>
</dbReference>
<dbReference type="Gene3D" id="2.60.370.10">
    <property type="entry name" value="Ctag/Cox11"/>
    <property type="match status" value="1"/>
</dbReference>
<dbReference type="InterPro" id="IPR007533">
    <property type="entry name" value="Cyt_c_oxidase_assmbl_CtaG"/>
</dbReference>
<dbReference type="GO" id="GO:0005886">
    <property type="term" value="C:plasma membrane"/>
    <property type="evidence" value="ECO:0007669"/>
    <property type="project" value="UniProtKB-SubCell"/>
</dbReference>
<evidence type="ECO:0000256" key="1">
    <source>
        <dbReference type="ARBA" id="ARBA00004007"/>
    </source>
</evidence>
<proteinExistence type="inferred from homology"/>
<comment type="function">
    <text evidence="1">Exerts its effect at some terminal stage of cytochrome c oxidase synthesis, probably by being involved in the insertion of the copper B into subunit I.</text>
</comment>
<accession>A0A316FZU3</accession>
<keyword evidence="9 10" id="KW-0472">Membrane</keyword>
<dbReference type="NCBIfam" id="NF003465">
    <property type="entry name" value="PRK05089.1"/>
    <property type="match status" value="1"/>
</dbReference>
<feature type="transmembrane region" description="Helical" evidence="10">
    <location>
        <begin position="9"/>
        <end position="31"/>
    </location>
</feature>
<gene>
    <name evidence="11" type="ORF">C8D97_10243</name>
</gene>
<dbReference type="EMBL" id="QGGU01000002">
    <property type="protein sequence ID" value="PWK53655.1"/>
    <property type="molecule type" value="Genomic_DNA"/>
</dbReference>
<comment type="similarity">
    <text evidence="3">Belongs to the COX11/CtaG family.</text>
</comment>
<evidence type="ECO:0000256" key="4">
    <source>
        <dbReference type="ARBA" id="ARBA00015384"/>
    </source>
</evidence>
<keyword evidence="7 10" id="KW-1133">Transmembrane helix</keyword>
<protein>
    <recommendedName>
        <fullName evidence="4">Cytochrome c oxidase assembly protein CtaG</fullName>
    </recommendedName>
</protein>
<dbReference type="OrthoDB" id="9804841at2"/>
<name>A0A316FZU3_9GAMM</name>
<comment type="subcellular location">
    <subcellularLocation>
        <location evidence="2">Cell inner membrane</location>
        <topology evidence="2">Single-pass type II membrane protein</topology>
        <orientation evidence="2">Periplasmic side</orientation>
    </subcellularLocation>
</comment>
<reference evidence="11 12" key="1">
    <citation type="submission" date="2018-05" db="EMBL/GenBank/DDBJ databases">
        <title>Genomic Encyclopedia of Type Strains, Phase IV (KMG-IV): sequencing the most valuable type-strain genomes for metagenomic binning, comparative biology and taxonomic classification.</title>
        <authorList>
            <person name="Goeker M."/>
        </authorList>
    </citation>
    <scope>NUCLEOTIDE SEQUENCE [LARGE SCALE GENOMIC DNA]</scope>
    <source>
        <strain evidence="11 12">DSM 25350</strain>
    </source>
</reference>
<keyword evidence="5 10" id="KW-0812">Transmembrane</keyword>
<evidence type="ECO:0000256" key="6">
    <source>
        <dbReference type="ARBA" id="ARBA00022968"/>
    </source>
</evidence>
<keyword evidence="8" id="KW-0186">Copper</keyword>
<keyword evidence="6" id="KW-0735">Signal-anchor</keyword>
<organism evidence="11 12">
    <name type="scientific">Pleionea mediterranea</name>
    <dbReference type="NCBI Taxonomy" id="523701"/>
    <lineage>
        <taxon>Bacteria</taxon>
        <taxon>Pseudomonadati</taxon>
        <taxon>Pseudomonadota</taxon>
        <taxon>Gammaproteobacteria</taxon>
        <taxon>Oceanospirillales</taxon>
        <taxon>Pleioneaceae</taxon>
        <taxon>Pleionea</taxon>
    </lineage>
</organism>
<evidence type="ECO:0000256" key="7">
    <source>
        <dbReference type="ARBA" id="ARBA00022989"/>
    </source>
</evidence>
<sequence>MSKANNKNVLFKAIGITALMTVFAFAMVPLYNVFCEITGINGKVVVSEALYDEVETDTNRTVTIEFITSINRGMPWEFKSTINKIDVHPGELKEVMFYARNYSQKTITGQAVPSVAPGQASFYLNKTECFCFDQQTLKPGEEIKMPMKFYIDPELPEHLHTVTMSYVLFNATSKGSDSVAAN</sequence>
<dbReference type="PANTHER" id="PTHR21320">
    <property type="entry name" value="CYTOCHROME C OXIDASE ASSEMBLY PROTEIN COX11-RELATED"/>
    <property type="match status" value="1"/>
</dbReference>
<evidence type="ECO:0000256" key="8">
    <source>
        <dbReference type="ARBA" id="ARBA00023008"/>
    </source>
</evidence>
<dbReference type="Pfam" id="PF04442">
    <property type="entry name" value="CtaG_Cox11"/>
    <property type="match status" value="1"/>
</dbReference>
<evidence type="ECO:0000256" key="10">
    <source>
        <dbReference type="SAM" id="Phobius"/>
    </source>
</evidence>
<dbReference type="GO" id="GO:0005507">
    <property type="term" value="F:copper ion binding"/>
    <property type="evidence" value="ECO:0007669"/>
    <property type="project" value="InterPro"/>
</dbReference>
<dbReference type="SUPFAM" id="SSF110111">
    <property type="entry name" value="Ctag/Cox11"/>
    <property type="match status" value="1"/>
</dbReference>
<comment type="caution">
    <text evidence="11">The sequence shown here is derived from an EMBL/GenBank/DDBJ whole genome shotgun (WGS) entry which is preliminary data.</text>
</comment>
<dbReference type="PIRSF" id="PIRSF005413">
    <property type="entry name" value="COX11"/>
    <property type="match status" value="1"/>
</dbReference>
<dbReference type="Proteomes" id="UP000245790">
    <property type="component" value="Unassembled WGS sequence"/>
</dbReference>
<dbReference type="AlphaFoldDB" id="A0A316FZU3"/>